<protein>
    <submittedName>
        <fullName evidence="2">Uncharacterized protein</fullName>
    </submittedName>
</protein>
<organism evidence="2 3">
    <name type="scientific">Ataeniobius toweri</name>
    <dbReference type="NCBI Taxonomy" id="208326"/>
    <lineage>
        <taxon>Eukaryota</taxon>
        <taxon>Metazoa</taxon>
        <taxon>Chordata</taxon>
        <taxon>Craniata</taxon>
        <taxon>Vertebrata</taxon>
        <taxon>Euteleostomi</taxon>
        <taxon>Actinopterygii</taxon>
        <taxon>Neopterygii</taxon>
        <taxon>Teleostei</taxon>
        <taxon>Neoteleostei</taxon>
        <taxon>Acanthomorphata</taxon>
        <taxon>Ovalentaria</taxon>
        <taxon>Atherinomorphae</taxon>
        <taxon>Cyprinodontiformes</taxon>
        <taxon>Goodeidae</taxon>
        <taxon>Ataeniobius</taxon>
    </lineage>
</organism>
<evidence type="ECO:0000256" key="1">
    <source>
        <dbReference type="SAM" id="Phobius"/>
    </source>
</evidence>
<reference evidence="2 3" key="1">
    <citation type="submission" date="2021-07" db="EMBL/GenBank/DDBJ databases">
        <authorList>
            <person name="Palmer J.M."/>
        </authorList>
    </citation>
    <scope>NUCLEOTIDE SEQUENCE [LARGE SCALE GENOMIC DNA]</scope>
    <source>
        <strain evidence="2 3">AT_MEX2019</strain>
        <tissue evidence="2">Muscle</tissue>
    </source>
</reference>
<gene>
    <name evidence="2" type="ORF">ATANTOWER_014330</name>
</gene>
<keyword evidence="1" id="KW-0472">Membrane</keyword>
<keyword evidence="3" id="KW-1185">Reference proteome</keyword>
<dbReference type="EMBL" id="JAHUTI010002992">
    <property type="protein sequence ID" value="MED6233637.1"/>
    <property type="molecule type" value="Genomic_DNA"/>
</dbReference>
<keyword evidence="1" id="KW-1133">Transmembrane helix</keyword>
<comment type="caution">
    <text evidence="2">The sequence shown here is derived from an EMBL/GenBank/DDBJ whole genome shotgun (WGS) entry which is preliminary data.</text>
</comment>
<keyword evidence="1" id="KW-0812">Transmembrane</keyword>
<feature type="non-terminal residue" evidence="2">
    <location>
        <position position="1"/>
    </location>
</feature>
<evidence type="ECO:0000313" key="3">
    <source>
        <dbReference type="Proteomes" id="UP001345963"/>
    </source>
</evidence>
<feature type="transmembrane region" description="Helical" evidence="1">
    <location>
        <begin position="18"/>
        <end position="36"/>
    </location>
</feature>
<dbReference type="Proteomes" id="UP001345963">
    <property type="component" value="Unassembled WGS sequence"/>
</dbReference>
<evidence type="ECO:0000313" key="2">
    <source>
        <dbReference type="EMBL" id="MED6233637.1"/>
    </source>
</evidence>
<name>A0ABU7A6L9_9TELE</name>
<proteinExistence type="predicted"/>
<sequence>SGVAEDPRVQMRRKQHSVVWGLLLSCFVLHNAAYIFNGTQFWTAGSHNLLLRSHSINVRNVAWHCLAEISRGITKKDVAWMAAYVALQPVCTFQH</sequence>
<accession>A0ABU7A6L9</accession>